<dbReference type="SUPFAM" id="SSF51230">
    <property type="entry name" value="Single hybrid motif"/>
    <property type="match status" value="1"/>
</dbReference>
<dbReference type="PANTHER" id="PTHR45266:SF3">
    <property type="entry name" value="OXALOACETATE DECARBOXYLASE ALPHA CHAIN"/>
    <property type="match status" value="1"/>
</dbReference>
<gene>
    <name evidence="5" type="ORF">NPRO_03000</name>
</gene>
<dbReference type="InterPro" id="IPR003016">
    <property type="entry name" value="2-oxoA_DH_lipoyl-BS"/>
</dbReference>
<organism evidence="5 6">
    <name type="scientific">Candidatus Nitrosymbiomonas proteolyticus</name>
    <dbReference type="NCBI Taxonomy" id="2608984"/>
    <lineage>
        <taxon>Bacteria</taxon>
        <taxon>Bacillati</taxon>
        <taxon>Armatimonadota</taxon>
        <taxon>Armatimonadota incertae sedis</taxon>
        <taxon>Candidatus Nitrosymbiomonas</taxon>
    </lineage>
</organism>
<dbReference type="Pfam" id="PF00364">
    <property type="entry name" value="Biotin_lipoyl"/>
    <property type="match status" value="1"/>
</dbReference>
<evidence type="ECO:0000259" key="4">
    <source>
        <dbReference type="PROSITE" id="PS50968"/>
    </source>
</evidence>
<dbReference type="InterPro" id="IPR050709">
    <property type="entry name" value="Biotin_Carboxyl_Carrier/Decarb"/>
</dbReference>
<dbReference type="KEGG" id="npy:NPRO_03000"/>
<dbReference type="EMBL" id="AP021858">
    <property type="protein sequence ID" value="BBO22705.1"/>
    <property type="molecule type" value="Genomic_DNA"/>
</dbReference>
<dbReference type="InterPro" id="IPR011053">
    <property type="entry name" value="Single_hybrid_motif"/>
</dbReference>
<dbReference type="PROSITE" id="PS00189">
    <property type="entry name" value="LIPOYL"/>
    <property type="match status" value="1"/>
</dbReference>
<feature type="region of interest" description="Disordered" evidence="3">
    <location>
        <begin position="53"/>
        <end position="77"/>
    </location>
</feature>
<feature type="domain" description="Lipoyl-binding" evidence="4">
    <location>
        <begin position="62"/>
        <end position="137"/>
    </location>
</feature>
<dbReference type="Gene3D" id="2.40.50.100">
    <property type="match status" value="1"/>
</dbReference>
<dbReference type="InterPro" id="IPR000089">
    <property type="entry name" value="Biotin_lipoyl"/>
</dbReference>
<protein>
    <submittedName>
        <fullName evidence="5">Biotin carboxyl carrier protein subunit</fullName>
    </submittedName>
</protein>
<accession>A0A809RE72</accession>
<dbReference type="FunFam" id="2.40.50.100:FF:000003">
    <property type="entry name" value="Acetyl-CoA carboxylase biotin carboxyl carrier protein"/>
    <property type="match status" value="1"/>
</dbReference>
<keyword evidence="2" id="KW-0092">Biotin</keyword>
<dbReference type="Proteomes" id="UP000662873">
    <property type="component" value="Chromosome"/>
</dbReference>
<dbReference type="PROSITE" id="PS50968">
    <property type="entry name" value="BIOTINYL_LIPOYL"/>
    <property type="match status" value="1"/>
</dbReference>
<evidence type="ECO:0000313" key="5">
    <source>
        <dbReference type="EMBL" id="BBO22705.1"/>
    </source>
</evidence>
<reference evidence="5" key="1">
    <citation type="journal article" name="DNA Res.">
        <title>The physiological potential of anammox bacteria as revealed by their core genome structure.</title>
        <authorList>
            <person name="Okubo T."/>
            <person name="Toyoda A."/>
            <person name="Fukuhara K."/>
            <person name="Uchiyama I."/>
            <person name="Harigaya Y."/>
            <person name="Kuroiwa M."/>
            <person name="Suzuki T."/>
            <person name="Murakami Y."/>
            <person name="Suwa Y."/>
            <person name="Takami H."/>
        </authorList>
    </citation>
    <scope>NUCLEOTIDE SEQUENCE</scope>
    <source>
        <strain evidence="5">317325-2</strain>
    </source>
</reference>
<name>A0A809RE72_9BACT</name>
<evidence type="ECO:0000256" key="2">
    <source>
        <dbReference type="ARBA" id="ARBA00023267"/>
    </source>
</evidence>
<proteinExistence type="predicted"/>
<keyword evidence="1" id="KW-0450">Lipoyl</keyword>
<evidence type="ECO:0000256" key="3">
    <source>
        <dbReference type="SAM" id="MobiDB-lite"/>
    </source>
</evidence>
<feature type="compositionally biased region" description="Basic and acidic residues" evidence="3">
    <location>
        <begin position="53"/>
        <end position="70"/>
    </location>
</feature>
<dbReference type="AlphaFoldDB" id="A0A809RE72"/>
<dbReference type="PANTHER" id="PTHR45266">
    <property type="entry name" value="OXALOACETATE DECARBOXYLASE ALPHA CHAIN"/>
    <property type="match status" value="1"/>
</dbReference>
<evidence type="ECO:0000313" key="6">
    <source>
        <dbReference type="Proteomes" id="UP000662873"/>
    </source>
</evidence>
<sequence>MNGTEVELQAEGFEVARLGERLIVRSPEGSHTGLAVRAGDVTWVSYRGRQFEVRRPSSGGESEKRAHSGEIHAPMPGSIVEVRAVEGQAVERGDKLVILEAMKTQQSFEAPFAGTVTSLPVSTGDQVVEGQLLALVEPRPAESS</sequence>
<evidence type="ECO:0000256" key="1">
    <source>
        <dbReference type="ARBA" id="ARBA00022823"/>
    </source>
</evidence>
<dbReference type="CDD" id="cd06850">
    <property type="entry name" value="biotinyl_domain"/>
    <property type="match status" value="1"/>
</dbReference>